<dbReference type="RefSeq" id="WP_208262267.1">
    <property type="nucleotide sequence ID" value="NZ_JAGEOJ010000024.1"/>
</dbReference>
<keyword evidence="1" id="KW-0479">Metal-binding</keyword>
<dbReference type="SUPFAM" id="SSF55608">
    <property type="entry name" value="Homing endonucleases"/>
    <property type="match status" value="1"/>
</dbReference>
<dbReference type="GO" id="GO:0016539">
    <property type="term" value="P:intein-mediated protein splicing"/>
    <property type="evidence" value="ECO:0007669"/>
    <property type="project" value="InterPro"/>
</dbReference>
<dbReference type="InterPro" id="IPR027434">
    <property type="entry name" value="Homing_endonucl"/>
</dbReference>
<dbReference type="GO" id="GO:0046872">
    <property type="term" value="F:metal ion binding"/>
    <property type="evidence" value="ECO:0007669"/>
    <property type="project" value="UniProtKB-KW"/>
</dbReference>
<dbReference type="InterPro" id="IPR006141">
    <property type="entry name" value="Intein_N"/>
</dbReference>
<name>A0A939TC23_9ACTN</name>
<dbReference type="SMART" id="SM00305">
    <property type="entry name" value="HintC"/>
    <property type="match status" value="1"/>
</dbReference>
<dbReference type="Gene3D" id="2.170.16.10">
    <property type="entry name" value="Hedgehog/Intein (Hint) domain"/>
    <property type="match status" value="1"/>
</dbReference>
<sequence>MPQRPDRPVRLALFEQTFQTVTLLHHRAHVRSGGSVRWDHLRLTEDQNRPDLPLIERQAVARTFDTPEFQGMTFYEIQARSVINKVPPASRMSFQWTINPYRGCSHSCTYCTSGETPILMADGRVRPIKDIRPGDRIYGTERRGRYLRYTPTKVLDHWSTIKPAYRTTLEDGTELITSGDHRFLTDRGWKHVSDAPPGCQRPHLTTQNRLLGTGGFGDSPKDTAEYRRGYLCGMLRGDAHLDSRWYDRSGVRKNFYVHCFRLALVDDEALDRTADYLLSFSIPTNRGIFQKERPGYRRMDSINAYRWDAVSAITQIIAWPTFPTMDWSKGFLAGIFDAEGNTPATGEALRISNTDPQILHQIQTCLWRLGFECTKEASSPDREKPVCTIRLLGGLRARLRFFHLTDPVITRKRIIDGMAVKAECRTRVVSIEPLGFEIPLYDITTGTGDYVSNGVISHNCFARKTHEYLELDAGADFDSKIVVKVNAAEVVRRELAAPRWRGEHIAMGTNVDCYQRAEGRYRLMPGILTALRDAANPFSILTKGSLILRDLPLLVEANERAEVSTAVSVGFLDKELWRLVEPGTPAPQKRLEVCATINEAGIGCAVLIGPVLPYLTDSPAQLEEVVRRAAQAGATSVTPITLHLRPGAREWFLSWLREHRPELVVPYARLYGGRAYAPKAFQDKISQRVRELADKHGIGRRPHRDVRRRADGPTQLTLL</sequence>
<dbReference type="Gene3D" id="3.80.30.30">
    <property type="match status" value="1"/>
</dbReference>
<evidence type="ECO:0000256" key="5">
    <source>
        <dbReference type="ARBA" id="ARBA00023014"/>
    </source>
</evidence>
<dbReference type="Gene3D" id="3.10.28.10">
    <property type="entry name" value="Homing endonucleases"/>
    <property type="match status" value="1"/>
</dbReference>
<dbReference type="PROSITE" id="PS50818">
    <property type="entry name" value="INTEIN_C_TER"/>
    <property type="match status" value="1"/>
</dbReference>
<dbReference type="EMBL" id="JAGEOJ010000024">
    <property type="protein sequence ID" value="MBO2454117.1"/>
    <property type="molecule type" value="Genomic_DNA"/>
</dbReference>
<keyword evidence="3" id="KW-0651">Protein splicing</keyword>
<dbReference type="NCBIfam" id="TIGR01443">
    <property type="entry name" value="intein_Cterm"/>
    <property type="match status" value="1"/>
</dbReference>
<dbReference type="InterPro" id="IPR003586">
    <property type="entry name" value="Hint_dom_C"/>
</dbReference>
<comment type="caution">
    <text evidence="8">The sequence shown here is derived from an EMBL/GenBank/DDBJ whole genome shotgun (WGS) entry which is preliminary data.</text>
</comment>
<dbReference type="PROSITE" id="PS50819">
    <property type="entry name" value="INTEIN_ENDONUCLEASE"/>
    <property type="match status" value="1"/>
</dbReference>
<dbReference type="Proteomes" id="UP000669179">
    <property type="component" value="Unassembled WGS sequence"/>
</dbReference>
<evidence type="ECO:0000256" key="2">
    <source>
        <dbReference type="ARBA" id="ARBA00022813"/>
    </source>
</evidence>
<dbReference type="InterPro" id="IPR003587">
    <property type="entry name" value="Hint_dom_N"/>
</dbReference>
<dbReference type="SMART" id="SM00306">
    <property type="entry name" value="HintN"/>
    <property type="match status" value="1"/>
</dbReference>
<evidence type="ECO:0000313" key="9">
    <source>
        <dbReference type="Proteomes" id="UP000669179"/>
    </source>
</evidence>
<dbReference type="InterPro" id="IPR004860">
    <property type="entry name" value="LAGLIDADG_dom"/>
</dbReference>
<dbReference type="SUPFAM" id="SSF102114">
    <property type="entry name" value="Radical SAM enzymes"/>
    <property type="match status" value="1"/>
</dbReference>
<dbReference type="InterPro" id="IPR058240">
    <property type="entry name" value="rSAM_sf"/>
</dbReference>
<dbReference type="Pfam" id="PF14528">
    <property type="entry name" value="LAGLIDADG_3"/>
    <property type="match status" value="1"/>
</dbReference>
<dbReference type="InterPro" id="IPR004042">
    <property type="entry name" value="Intein_endonuc_central"/>
</dbReference>
<dbReference type="PANTHER" id="PTHR43432">
    <property type="entry name" value="SLR0285 PROTEIN"/>
    <property type="match status" value="1"/>
</dbReference>
<evidence type="ECO:0000313" key="8">
    <source>
        <dbReference type="EMBL" id="MBO2454117.1"/>
    </source>
</evidence>
<dbReference type="AlphaFoldDB" id="A0A939TC23"/>
<dbReference type="PROSITE" id="PS50817">
    <property type="entry name" value="INTEIN_N_TER"/>
    <property type="match status" value="1"/>
</dbReference>
<evidence type="ECO:0000256" key="6">
    <source>
        <dbReference type="SAM" id="MobiDB-lite"/>
    </source>
</evidence>
<keyword evidence="4" id="KW-0408">Iron</keyword>
<protein>
    <submittedName>
        <fullName evidence="8">Intein-containing Rv2578c family radical SAM protein</fullName>
    </submittedName>
</protein>
<organism evidence="8 9">
    <name type="scientific">Actinomadura barringtoniae</name>
    <dbReference type="NCBI Taxonomy" id="1427535"/>
    <lineage>
        <taxon>Bacteria</taxon>
        <taxon>Bacillati</taxon>
        <taxon>Actinomycetota</taxon>
        <taxon>Actinomycetes</taxon>
        <taxon>Streptosporangiales</taxon>
        <taxon>Thermomonosporaceae</taxon>
        <taxon>Actinomadura</taxon>
    </lineage>
</organism>
<feature type="compositionally biased region" description="Basic residues" evidence="6">
    <location>
        <begin position="698"/>
        <end position="707"/>
    </location>
</feature>
<feature type="region of interest" description="Disordered" evidence="6">
    <location>
        <begin position="696"/>
        <end position="719"/>
    </location>
</feature>
<accession>A0A939TC23</accession>
<evidence type="ECO:0000256" key="4">
    <source>
        <dbReference type="ARBA" id="ARBA00023004"/>
    </source>
</evidence>
<keyword evidence="2" id="KW-0068">Autocatalytic cleavage</keyword>
<gene>
    <name evidence="8" type="ORF">J4573_44005</name>
</gene>
<keyword evidence="9" id="KW-1185">Reference proteome</keyword>
<evidence type="ECO:0000256" key="1">
    <source>
        <dbReference type="ARBA" id="ARBA00022723"/>
    </source>
</evidence>
<dbReference type="InterPro" id="IPR006142">
    <property type="entry name" value="INTEIN"/>
</dbReference>
<evidence type="ECO:0000256" key="3">
    <source>
        <dbReference type="ARBA" id="ARBA00023000"/>
    </source>
</evidence>
<dbReference type="SUPFAM" id="SSF51294">
    <property type="entry name" value="Hedgehog/intein (Hint) domain"/>
    <property type="match status" value="1"/>
</dbReference>
<dbReference type="PANTHER" id="PTHR43432:SF3">
    <property type="entry name" value="SLR0285 PROTEIN"/>
    <property type="match status" value="1"/>
</dbReference>
<dbReference type="NCBIfam" id="NF038135">
    <property type="entry name" value="rSAM_Rv2578c"/>
    <property type="match status" value="1"/>
</dbReference>
<dbReference type="NCBIfam" id="NF038136">
    <property type="entry name" value="rSAM_Rv_intein"/>
    <property type="match status" value="1"/>
</dbReference>
<dbReference type="InterPro" id="IPR036844">
    <property type="entry name" value="Hint_dom_sf"/>
</dbReference>
<dbReference type="InterPro" id="IPR030934">
    <property type="entry name" value="Intein_C"/>
</dbReference>
<keyword evidence="5" id="KW-0411">Iron-sulfur</keyword>
<dbReference type="PRINTS" id="PR00379">
    <property type="entry name" value="INTEIN"/>
</dbReference>
<dbReference type="InterPro" id="IPR040086">
    <property type="entry name" value="MJ0683-like"/>
</dbReference>
<dbReference type="CDD" id="cd00081">
    <property type="entry name" value="Hint"/>
    <property type="match status" value="1"/>
</dbReference>
<feature type="domain" description="DOD-type homing endonuclease" evidence="7">
    <location>
        <begin position="329"/>
        <end position="371"/>
    </location>
</feature>
<reference evidence="8" key="1">
    <citation type="submission" date="2021-03" db="EMBL/GenBank/DDBJ databases">
        <authorList>
            <person name="Kanchanasin P."/>
            <person name="Saeng-In P."/>
            <person name="Phongsopitanun W."/>
            <person name="Yuki M."/>
            <person name="Kudo T."/>
            <person name="Ohkuma M."/>
            <person name="Tanasupawat S."/>
        </authorList>
    </citation>
    <scope>NUCLEOTIDE SEQUENCE</scope>
    <source>
        <strain evidence="8">GKU 128</strain>
    </source>
</reference>
<dbReference type="GO" id="GO:0051536">
    <property type="term" value="F:iron-sulfur cluster binding"/>
    <property type="evidence" value="ECO:0007669"/>
    <property type="project" value="UniProtKB-KW"/>
</dbReference>
<dbReference type="GO" id="GO:0004519">
    <property type="term" value="F:endonuclease activity"/>
    <property type="evidence" value="ECO:0007669"/>
    <property type="project" value="InterPro"/>
</dbReference>
<evidence type="ECO:0000259" key="7">
    <source>
        <dbReference type="PROSITE" id="PS50819"/>
    </source>
</evidence>
<proteinExistence type="predicted"/>